<keyword evidence="1" id="KW-0808">Transferase</keyword>
<organism evidence="3">
    <name type="scientific">marine metagenome</name>
    <dbReference type="NCBI Taxonomy" id="408172"/>
    <lineage>
        <taxon>unclassified sequences</taxon>
        <taxon>metagenomes</taxon>
        <taxon>ecological metagenomes</taxon>
    </lineage>
</organism>
<evidence type="ECO:0000256" key="2">
    <source>
        <dbReference type="ARBA" id="ARBA00022695"/>
    </source>
</evidence>
<dbReference type="Gene3D" id="3.90.550.10">
    <property type="entry name" value="Spore Coat Polysaccharide Biosynthesis Protein SpsA, Chain A"/>
    <property type="match status" value="1"/>
</dbReference>
<evidence type="ECO:0008006" key="4">
    <source>
        <dbReference type="Google" id="ProtNLM"/>
    </source>
</evidence>
<dbReference type="Pfam" id="PF02348">
    <property type="entry name" value="CTP_transf_3"/>
    <property type="match status" value="1"/>
</dbReference>
<gene>
    <name evidence="3" type="ORF">METZ01_LOCUS59238</name>
</gene>
<protein>
    <recommendedName>
        <fullName evidence="4">3-deoxy-manno-octulosonate cytidylyltransferase</fullName>
    </recommendedName>
</protein>
<dbReference type="PANTHER" id="PTHR42866:SF2">
    <property type="entry name" value="3-DEOXY-MANNO-OCTULOSONATE CYTIDYLYLTRANSFERASE, MITOCHONDRIAL"/>
    <property type="match status" value="1"/>
</dbReference>
<sequence>MGGPAGRPRVVGFIPARMAASRFPGKPLHPILGVPMLEHVIRRSAMYEHWDYLTLATCDGEIRAFAEGIGFPCVMTGDHHVRALDRVAEAYELVASSDLLGGGPNDDDVVVCVQGDEPMMRPDMVDAVVAPLLADTGIPATVLAMHIVDEDLWRNPDTVKLISNQAGEVLYTSRAPIPHGREGFSEDLMARRIYGIFAFRWRHLRAFTEHAETRLELEESCDSNRILDMEFRQVIAPYPHLASFAVDSPEDVVLVEQHMIDDPVWGCY</sequence>
<dbReference type="AlphaFoldDB" id="A0A381SSK8"/>
<dbReference type="InterPro" id="IPR004528">
    <property type="entry name" value="KdsB"/>
</dbReference>
<evidence type="ECO:0000313" key="3">
    <source>
        <dbReference type="EMBL" id="SVA06384.1"/>
    </source>
</evidence>
<dbReference type="PANTHER" id="PTHR42866">
    <property type="entry name" value="3-DEOXY-MANNO-OCTULOSONATE CYTIDYLYLTRANSFERASE"/>
    <property type="match status" value="1"/>
</dbReference>
<reference evidence="3" key="1">
    <citation type="submission" date="2018-05" db="EMBL/GenBank/DDBJ databases">
        <authorList>
            <person name="Lanie J.A."/>
            <person name="Ng W.-L."/>
            <person name="Kazmierczak K.M."/>
            <person name="Andrzejewski T.M."/>
            <person name="Davidsen T.M."/>
            <person name="Wayne K.J."/>
            <person name="Tettelin H."/>
            <person name="Glass J.I."/>
            <person name="Rusch D."/>
            <person name="Podicherti R."/>
            <person name="Tsui H.-C.T."/>
            <person name="Winkler M.E."/>
        </authorList>
    </citation>
    <scope>NUCLEOTIDE SEQUENCE</scope>
</reference>
<evidence type="ECO:0000256" key="1">
    <source>
        <dbReference type="ARBA" id="ARBA00022679"/>
    </source>
</evidence>
<dbReference type="InterPro" id="IPR029044">
    <property type="entry name" value="Nucleotide-diphossugar_trans"/>
</dbReference>
<proteinExistence type="predicted"/>
<dbReference type="GO" id="GO:0005829">
    <property type="term" value="C:cytosol"/>
    <property type="evidence" value="ECO:0007669"/>
    <property type="project" value="TreeGrafter"/>
</dbReference>
<dbReference type="CDD" id="cd02517">
    <property type="entry name" value="CMP-KDO-Synthetase"/>
    <property type="match status" value="1"/>
</dbReference>
<dbReference type="GO" id="GO:0008690">
    <property type="term" value="F:3-deoxy-manno-octulosonate cytidylyltransferase activity"/>
    <property type="evidence" value="ECO:0007669"/>
    <property type="project" value="InterPro"/>
</dbReference>
<accession>A0A381SSK8</accession>
<dbReference type="EMBL" id="UINC01003445">
    <property type="protein sequence ID" value="SVA06384.1"/>
    <property type="molecule type" value="Genomic_DNA"/>
</dbReference>
<dbReference type="SUPFAM" id="SSF53448">
    <property type="entry name" value="Nucleotide-diphospho-sugar transferases"/>
    <property type="match status" value="1"/>
</dbReference>
<keyword evidence="2" id="KW-0548">Nucleotidyltransferase</keyword>
<name>A0A381SSK8_9ZZZZ</name>
<dbReference type="InterPro" id="IPR003329">
    <property type="entry name" value="Cytidylyl_trans"/>
</dbReference>